<dbReference type="EMBL" id="JAAOCD010000008">
    <property type="protein sequence ID" value="NHK99827.1"/>
    <property type="molecule type" value="Genomic_DNA"/>
</dbReference>
<dbReference type="PANTHER" id="PTHR35936">
    <property type="entry name" value="MEMBRANE-BOUND LYTIC MUREIN TRANSGLYCOSYLASE F"/>
    <property type="match status" value="1"/>
</dbReference>
<protein>
    <submittedName>
        <fullName evidence="5">Transporter substrate-binding domain-containing protein</fullName>
    </submittedName>
</protein>
<comment type="caution">
    <text evidence="5">The sequence shown here is derived from an EMBL/GenBank/DDBJ whole genome shotgun (WGS) entry which is preliminary data.</text>
</comment>
<keyword evidence="2" id="KW-0812">Transmembrane</keyword>
<dbReference type="CDD" id="cd01007">
    <property type="entry name" value="PBP2_BvgS_HisK_like"/>
    <property type="match status" value="1"/>
</dbReference>
<dbReference type="SUPFAM" id="SSF53850">
    <property type="entry name" value="Periplasmic binding protein-like II"/>
    <property type="match status" value="1"/>
</dbReference>
<keyword evidence="2" id="KW-1133">Transmembrane helix</keyword>
<gene>
    <name evidence="5" type="ORF">G7087_15700</name>
</gene>
<dbReference type="SMART" id="SM00062">
    <property type="entry name" value="PBPb"/>
    <property type="match status" value="1"/>
</dbReference>
<evidence type="ECO:0000313" key="5">
    <source>
        <dbReference type="EMBL" id="NHK99827.1"/>
    </source>
</evidence>
<dbReference type="Proteomes" id="UP000802098">
    <property type="component" value="Unassembled WGS sequence"/>
</dbReference>
<dbReference type="Gene3D" id="3.40.190.10">
    <property type="entry name" value="Periplasmic binding protein-like II"/>
    <property type="match status" value="2"/>
</dbReference>
<name>A0ABX0HXW5_9BURK</name>
<sequence length="311" mass="33450">MPGGGRLLAVFALLAGWLSAAAAAGPVTTPAQQDWLKAQGTLRAAPEHDYGPFVYVDDDGQVAGLSVDLLALVQRRTGLELRWLPARPLGEQLERVKRREADLLTSLRPSPERAAFLLFTRPYVKVPAILVVRDDRPGSTLAALEGRPVAVGAGYGVEPVVRAAYPRVRWLPVSDDLQALRAVAERRADAAVVDAASAAFVMRRHALGGLASAGEVGFEYELSFAVRADWPELRTILDAGIAAVPEAERAAVLRRWLGPLQPGQMAGRAPVATRLGMLLVLFAVLAGLLVYARRVRVKPVPPRPRGGRRIP</sequence>
<feature type="transmembrane region" description="Helical" evidence="2">
    <location>
        <begin position="271"/>
        <end position="292"/>
    </location>
</feature>
<organism evidence="5 6">
    <name type="scientific">Rubrivivax benzoatilyticus</name>
    <dbReference type="NCBI Taxonomy" id="316997"/>
    <lineage>
        <taxon>Bacteria</taxon>
        <taxon>Pseudomonadati</taxon>
        <taxon>Pseudomonadota</taxon>
        <taxon>Betaproteobacteria</taxon>
        <taxon>Burkholderiales</taxon>
        <taxon>Sphaerotilaceae</taxon>
        <taxon>Rubrivivax</taxon>
    </lineage>
</organism>
<feature type="signal peptide" evidence="3">
    <location>
        <begin position="1"/>
        <end position="22"/>
    </location>
</feature>
<evidence type="ECO:0000313" key="6">
    <source>
        <dbReference type="Proteomes" id="UP000802098"/>
    </source>
</evidence>
<keyword evidence="6" id="KW-1185">Reference proteome</keyword>
<accession>A0ABX0HXW5</accession>
<keyword evidence="1 3" id="KW-0732">Signal</keyword>
<evidence type="ECO:0000256" key="1">
    <source>
        <dbReference type="ARBA" id="ARBA00022729"/>
    </source>
</evidence>
<dbReference type="InterPro" id="IPR001638">
    <property type="entry name" value="Solute-binding_3/MltF_N"/>
</dbReference>
<dbReference type="PANTHER" id="PTHR35936:SF32">
    <property type="entry name" value="MEMBRANE-BOUND LYTIC MUREIN TRANSGLYCOSYLASE F"/>
    <property type="match status" value="1"/>
</dbReference>
<keyword evidence="2" id="KW-0472">Membrane</keyword>
<reference evidence="5 6" key="1">
    <citation type="submission" date="2020-03" db="EMBL/GenBank/DDBJ databases">
        <title>Rubrivivax benzoatilyticus JA2 (sequenced after 10 years sub-culturing).</title>
        <authorList>
            <person name="Gupta D."/>
            <person name="Chintalapati S."/>
            <person name="Chintalapati V.R."/>
        </authorList>
    </citation>
    <scope>NUCLEOTIDE SEQUENCE [LARGE SCALE GENOMIC DNA]</scope>
    <source>
        <strain evidence="5 6">JA2-Mal</strain>
    </source>
</reference>
<feature type="domain" description="Solute-binding protein family 3/N-terminal" evidence="4">
    <location>
        <begin position="41"/>
        <end position="260"/>
    </location>
</feature>
<dbReference type="RefSeq" id="WP_138938921.1">
    <property type="nucleotide sequence ID" value="NZ_JAAOCD010000008.1"/>
</dbReference>
<dbReference type="Pfam" id="PF00497">
    <property type="entry name" value="SBP_bac_3"/>
    <property type="match status" value="1"/>
</dbReference>
<evidence type="ECO:0000259" key="4">
    <source>
        <dbReference type="SMART" id="SM00062"/>
    </source>
</evidence>
<evidence type="ECO:0000256" key="2">
    <source>
        <dbReference type="SAM" id="Phobius"/>
    </source>
</evidence>
<feature type="chain" id="PRO_5045460568" evidence="3">
    <location>
        <begin position="23"/>
        <end position="311"/>
    </location>
</feature>
<evidence type="ECO:0000256" key="3">
    <source>
        <dbReference type="SAM" id="SignalP"/>
    </source>
</evidence>
<proteinExistence type="predicted"/>